<dbReference type="Proteomes" id="UP000477651">
    <property type="component" value="Unassembled WGS sequence"/>
</dbReference>
<dbReference type="InterPro" id="IPR028900">
    <property type="entry name" value="Tox-SHH_dom"/>
</dbReference>
<reference evidence="2 3" key="1">
    <citation type="submission" date="2020-02" db="EMBL/GenBank/DDBJ databases">
        <title>Pelistega sp. NLN82 were isolated from wild rodents of the Hainan Island.</title>
        <authorList>
            <person name="Niu N."/>
            <person name="Zhou J."/>
        </authorList>
    </citation>
    <scope>NUCLEOTIDE SEQUENCE [LARGE SCALE GENOMIC DNA]</scope>
    <source>
        <strain evidence="2 3">NLN82</strain>
    </source>
</reference>
<sequence length="47" mass="5611">MVGGKVDWKKITPREISTLTEKMFDSAKVPLESRNNYYRALNQYLYR</sequence>
<protein>
    <recommendedName>
        <fullName evidence="1">Tox-SHH domain-containing protein</fullName>
    </recommendedName>
</protein>
<evidence type="ECO:0000259" key="1">
    <source>
        <dbReference type="Pfam" id="PF15652"/>
    </source>
</evidence>
<keyword evidence="3" id="KW-1185">Reference proteome</keyword>
<comment type="caution">
    <text evidence="2">The sequence shown here is derived from an EMBL/GenBank/DDBJ whole genome shotgun (WGS) entry which is preliminary data.</text>
</comment>
<dbReference type="Pfam" id="PF15652">
    <property type="entry name" value="Tox-SHH"/>
    <property type="match status" value="1"/>
</dbReference>
<accession>A0A6L9Y6V8</accession>
<proteinExistence type="predicted"/>
<dbReference type="AlphaFoldDB" id="A0A6L9Y6V8"/>
<dbReference type="EMBL" id="JAAGYR010000012">
    <property type="protein sequence ID" value="NEN76056.1"/>
    <property type="molecule type" value="Genomic_DNA"/>
</dbReference>
<name>A0A6L9Y6V8_9BURK</name>
<dbReference type="RefSeq" id="WP_163764563.1">
    <property type="nucleotide sequence ID" value="NZ_JAAGYR010000012.1"/>
</dbReference>
<feature type="domain" description="Tox-SHH" evidence="1">
    <location>
        <begin position="4"/>
        <end position="44"/>
    </location>
</feature>
<gene>
    <name evidence="2" type="ORF">F9B74_06940</name>
</gene>
<evidence type="ECO:0000313" key="2">
    <source>
        <dbReference type="EMBL" id="NEN76056.1"/>
    </source>
</evidence>
<organism evidence="2 3">
    <name type="scientific">Pelistega ratti</name>
    <dbReference type="NCBI Taxonomy" id="2652177"/>
    <lineage>
        <taxon>Bacteria</taxon>
        <taxon>Pseudomonadati</taxon>
        <taxon>Pseudomonadota</taxon>
        <taxon>Betaproteobacteria</taxon>
        <taxon>Burkholderiales</taxon>
        <taxon>Alcaligenaceae</taxon>
        <taxon>Pelistega</taxon>
    </lineage>
</organism>
<evidence type="ECO:0000313" key="3">
    <source>
        <dbReference type="Proteomes" id="UP000477651"/>
    </source>
</evidence>